<keyword evidence="14 16" id="KW-0275">Fatty acid biosynthesis</keyword>
<keyword evidence="10" id="KW-0809">Transit peptide</keyword>
<comment type="cofactor">
    <cofactor evidence="16">
        <name>Fe(2+)</name>
        <dbReference type="ChEBI" id="CHEBI:29033"/>
    </cofactor>
    <text evidence="16">Binds 2 Fe(2+) ions per subunit.</text>
</comment>
<dbReference type="InterPro" id="IPR005803">
    <property type="entry name" value="FADS-2_CS"/>
</dbReference>
<dbReference type="PROSITE" id="PS00574">
    <property type="entry name" value="FATTY_ACID_DESATUR_2"/>
    <property type="match status" value="1"/>
</dbReference>
<evidence type="ECO:0000256" key="11">
    <source>
        <dbReference type="ARBA" id="ARBA00023002"/>
    </source>
</evidence>
<evidence type="ECO:0000256" key="2">
    <source>
        <dbReference type="ARBA" id="ARBA00004872"/>
    </source>
</evidence>
<evidence type="ECO:0000256" key="10">
    <source>
        <dbReference type="ARBA" id="ARBA00022946"/>
    </source>
</evidence>
<keyword evidence="5 16" id="KW-0444">Lipid biosynthesis</keyword>
<feature type="binding site" evidence="15">
    <location>
        <position position="161"/>
    </location>
    <ligand>
        <name>Fe cation</name>
        <dbReference type="ChEBI" id="CHEBI:24875"/>
        <label>2</label>
    </ligand>
</feature>
<dbReference type="GO" id="GO:0045300">
    <property type="term" value="F:stearoyl-[ACP] desaturase activity"/>
    <property type="evidence" value="ECO:0007669"/>
    <property type="project" value="InterPro"/>
</dbReference>
<evidence type="ECO:0000256" key="17">
    <source>
        <dbReference type="SAM" id="MobiDB-lite"/>
    </source>
</evidence>
<comment type="subunit">
    <text evidence="4 16">Homodimer.</text>
</comment>
<dbReference type="InterPro" id="IPR009078">
    <property type="entry name" value="Ferritin-like_SF"/>
</dbReference>
<keyword evidence="18" id="KW-1185">Reference proteome</keyword>
<keyword evidence="6 16" id="KW-0150">Chloroplast</keyword>
<feature type="region of interest" description="Disordered" evidence="17">
    <location>
        <begin position="18"/>
        <end position="45"/>
    </location>
</feature>
<dbReference type="CDD" id="cd01050">
    <property type="entry name" value="Acyl_ACP_Desat"/>
    <property type="match status" value="1"/>
</dbReference>
<dbReference type="Proteomes" id="UP001652623">
    <property type="component" value="Chromosome 5"/>
</dbReference>
<dbReference type="KEGG" id="zju:107421632"/>
<feature type="binding site" evidence="15">
    <location>
        <position position="250"/>
    </location>
    <ligand>
        <name>Fe cation</name>
        <dbReference type="ChEBI" id="CHEBI:24875"/>
        <label>2</label>
    </ligand>
</feature>
<comment type="subcellular location">
    <subcellularLocation>
        <location evidence="1">Plastid</location>
        <location evidence="1">Chloroplast</location>
    </subcellularLocation>
</comment>
<keyword evidence="11 16" id="KW-0560">Oxidoreductase</keyword>
<dbReference type="FunCoup" id="A0A6P4A0T3">
    <property type="interactions" value="162"/>
</dbReference>
<feature type="compositionally biased region" description="Low complexity" evidence="17">
    <location>
        <begin position="26"/>
        <end position="36"/>
    </location>
</feature>
<evidence type="ECO:0000256" key="3">
    <source>
        <dbReference type="ARBA" id="ARBA00008749"/>
    </source>
</evidence>
<feature type="binding site" evidence="15">
    <location>
        <position position="161"/>
    </location>
    <ligand>
        <name>Fe cation</name>
        <dbReference type="ChEBI" id="CHEBI:24875"/>
        <label>1</label>
    </ligand>
</feature>
<protein>
    <recommendedName>
        <fullName evidence="16">Acyl-[acyl-carrier-protein] desaturase</fullName>
        <ecNumber evidence="16">1.14.19.-</ecNumber>
    </recommendedName>
</protein>
<dbReference type="Gene3D" id="1.10.620.20">
    <property type="entry name" value="Ribonucleotide Reductase, subunit A"/>
    <property type="match status" value="1"/>
</dbReference>
<comment type="similarity">
    <text evidence="3 16">Belongs to the fatty acid desaturase type 2 family.</text>
</comment>
<dbReference type="PANTHER" id="PTHR31155:SF31">
    <property type="entry name" value="STEAROYL-[ACYL-CARRIER-PROTEIN] 9-DESATURASE 6, CHLOROPLASTIC"/>
    <property type="match status" value="1"/>
</dbReference>
<feature type="binding site" evidence="15">
    <location>
        <position position="247"/>
    </location>
    <ligand>
        <name>Fe cation</name>
        <dbReference type="ChEBI" id="CHEBI:24875"/>
        <label>2</label>
    </ligand>
</feature>
<dbReference type="Pfam" id="PF03405">
    <property type="entry name" value="FA_desaturase_2"/>
    <property type="match status" value="1"/>
</dbReference>
<evidence type="ECO:0000256" key="1">
    <source>
        <dbReference type="ARBA" id="ARBA00004229"/>
    </source>
</evidence>
<evidence type="ECO:0000313" key="19">
    <source>
        <dbReference type="RefSeq" id="XP_015886398.2"/>
    </source>
</evidence>
<dbReference type="InterPro" id="IPR005067">
    <property type="entry name" value="Fatty_acid_desaturase-2"/>
</dbReference>
<dbReference type="GO" id="GO:0006633">
    <property type="term" value="P:fatty acid biosynthetic process"/>
    <property type="evidence" value="ECO:0007669"/>
    <property type="project" value="UniProtKB-KW"/>
</dbReference>
<feature type="binding site" evidence="15">
    <location>
        <position position="164"/>
    </location>
    <ligand>
        <name>Fe cation</name>
        <dbReference type="ChEBI" id="CHEBI:24875"/>
        <label>1</label>
    </ligand>
</feature>
<evidence type="ECO:0000256" key="15">
    <source>
        <dbReference type="PIRSR" id="PIRSR000346-1"/>
    </source>
</evidence>
<evidence type="ECO:0000256" key="13">
    <source>
        <dbReference type="ARBA" id="ARBA00023098"/>
    </source>
</evidence>
<comment type="cofactor">
    <cofactor evidence="15">
        <name>Fe cation</name>
        <dbReference type="ChEBI" id="CHEBI:24875"/>
    </cofactor>
    <text evidence="15">Binds 2 iron ions per subunit.</text>
</comment>
<feature type="binding site" evidence="15">
    <location>
        <position position="123"/>
    </location>
    <ligand>
        <name>Fe cation</name>
        <dbReference type="ChEBI" id="CHEBI:24875"/>
        <label>1</label>
    </ligand>
</feature>
<evidence type="ECO:0000256" key="4">
    <source>
        <dbReference type="ARBA" id="ARBA00011738"/>
    </source>
</evidence>
<keyword evidence="8 15" id="KW-0479">Metal-binding</keyword>
<comment type="pathway">
    <text evidence="2">Lipid metabolism; fatty acid metabolism.</text>
</comment>
<dbReference type="AlphaFoldDB" id="A0A6P4A0T3"/>
<evidence type="ECO:0000256" key="7">
    <source>
        <dbReference type="ARBA" id="ARBA00022640"/>
    </source>
</evidence>
<evidence type="ECO:0000256" key="14">
    <source>
        <dbReference type="ARBA" id="ARBA00023160"/>
    </source>
</evidence>
<accession>A0A6P4A0T3</accession>
<comment type="function">
    <text evidence="16">Introduction of a cis double bond between carbons of the acyl chain.</text>
</comment>
<evidence type="ECO:0000256" key="12">
    <source>
        <dbReference type="ARBA" id="ARBA00023004"/>
    </source>
</evidence>
<keyword evidence="12 15" id="KW-0408">Iron</keyword>
<evidence type="ECO:0000313" key="18">
    <source>
        <dbReference type="Proteomes" id="UP001652623"/>
    </source>
</evidence>
<evidence type="ECO:0000256" key="9">
    <source>
        <dbReference type="ARBA" id="ARBA00022832"/>
    </source>
</evidence>
<dbReference type="RefSeq" id="XP_015886398.2">
    <property type="nucleotide sequence ID" value="XM_016030912.4"/>
</dbReference>
<keyword evidence="7" id="KW-0934">Plastid</keyword>
<name>A0A6P4A0T3_ZIZJJ</name>
<dbReference type="InParanoid" id="A0A6P4A0T3"/>
<dbReference type="UniPathway" id="UPA00199"/>
<dbReference type="SUPFAM" id="SSF47240">
    <property type="entry name" value="Ferritin-like"/>
    <property type="match status" value="1"/>
</dbReference>
<dbReference type="PANTHER" id="PTHR31155">
    <property type="entry name" value="ACYL- ACYL-CARRIER-PROTEIN DESATURASE-RELATED"/>
    <property type="match status" value="1"/>
</dbReference>
<organism evidence="18 19">
    <name type="scientific">Ziziphus jujuba</name>
    <name type="common">Chinese jujube</name>
    <name type="synonym">Ziziphus sativa</name>
    <dbReference type="NCBI Taxonomy" id="326968"/>
    <lineage>
        <taxon>Eukaryota</taxon>
        <taxon>Viridiplantae</taxon>
        <taxon>Streptophyta</taxon>
        <taxon>Embryophyta</taxon>
        <taxon>Tracheophyta</taxon>
        <taxon>Spermatophyta</taxon>
        <taxon>Magnoliopsida</taxon>
        <taxon>eudicotyledons</taxon>
        <taxon>Gunneridae</taxon>
        <taxon>Pentapetalae</taxon>
        <taxon>rosids</taxon>
        <taxon>fabids</taxon>
        <taxon>Rosales</taxon>
        <taxon>Rhamnaceae</taxon>
        <taxon>Paliureae</taxon>
        <taxon>Ziziphus</taxon>
    </lineage>
</organism>
<evidence type="ECO:0000256" key="6">
    <source>
        <dbReference type="ARBA" id="ARBA00022528"/>
    </source>
</evidence>
<gene>
    <name evidence="19" type="primary">LOC107421632</name>
</gene>
<sequence length="383" mass="43417">MQASRCLGSQYHAWSPRVHHRHGSLRSPPAIRSIAAPPKPQTRTKPAFLPQQAEVFRSLEGWASECVLPLLKPVKDSWQPQNFLPDPELHSDEFTDRVRALRERTAELPDEFFVVLVGDMITEDALPTYQTMINTLEGVRDESGAGSNPWALWTRGWTAEENRHGDLLRSYLYLSGRVNMLMVERTVQYLIGAGMEPGTENSPYMGFVYTSFQERATFISHGNTARIAKEAGDPVLARICGTIASDEKRHENAYSKIVEKLLEVDPNGAMLAIGDMMRKKITMPAHLMYDGNDPKLFEHFSAVAQRLGVYTAHDYADILEFLIGRWRLEKLEGLTGEGSRAQDFVCGLAPRIRKLQERADERARKMEPRGVKFSWIFNKEISL</sequence>
<evidence type="ECO:0000256" key="16">
    <source>
        <dbReference type="RuleBase" id="RU000582"/>
    </source>
</evidence>
<dbReference type="GO" id="GO:0046872">
    <property type="term" value="F:metal ion binding"/>
    <property type="evidence" value="ECO:0007669"/>
    <property type="project" value="UniProtKB-KW"/>
</dbReference>
<reference evidence="19" key="1">
    <citation type="submission" date="2025-08" db="UniProtKB">
        <authorList>
            <consortium name="RefSeq"/>
        </authorList>
    </citation>
    <scope>IDENTIFICATION</scope>
    <source>
        <tissue evidence="19">Seedling</tissue>
    </source>
</reference>
<keyword evidence="9" id="KW-0276">Fatty acid metabolism</keyword>
<dbReference type="GeneID" id="107421632"/>
<feature type="binding site" evidence="15">
    <location>
        <position position="214"/>
    </location>
    <ligand>
        <name>Fe cation</name>
        <dbReference type="ChEBI" id="CHEBI:24875"/>
        <label>2</label>
    </ligand>
</feature>
<proteinExistence type="inferred from homology"/>
<keyword evidence="13" id="KW-0443">Lipid metabolism</keyword>
<evidence type="ECO:0000256" key="5">
    <source>
        <dbReference type="ARBA" id="ARBA00022516"/>
    </source>
</evidence>
<dbReference type="PIRSF" id="PIRSF000346">
    <property type="entry name" value="Dlt9_acylACP_des"/>
    <property type="match status" value="1"/>
</dbReference>
<dbReference type="InterPro" id="IPR012348">
    <property type="entry name" value="RNR-like"/>
</dbReference>
<feature type="binding site" evidence="15">
    <location>
        <position position="247"/>
    </location>
    <ligand>
        <name>Fe cation</name>
        <dbReference type="ChEBI" id="CHEBI:24875"/>
        <label>1</label>
    </ligand>
</feature>
<evidence type="ECO:0000256" key="8">
    <source>
        <dbReference type="ARBA" id="ARBA00022723"/>
    </source>
</evidence>
<dbReference type="EC" id="1.14.19.-" evidence="16"/>
<dbReference type="GO" id="GO:0009570">
    <property type="term" value="C:chloroplast stroma"/>
    <property type="evidence" value="ECO:0007669"/>
    <property type="project" value="TreeGrafter"/>
</dbReference>